<evidence type="ECO:0000256" key="2">
    <source>
        <dbReference type="ARBA" id="ARBA00022801"/>
    </source>
</evidence>
<keyword evidence="5" id="KW-0238">DNA-binding</keyword>
<reference evidence="10 11" key="1">
    <citation type="journal article" date="2015" name="Genome Announc.">
        <title>Expanding the biotechnology potential of lactobacilli through comparative genomics of 213 strains and associated genera.</title>
        <authorList>
            <person name="Sun Z."/>
            <person name="Harris H.M."/>
            <person name="McCann A."/>
            <person name="Guo C."/>
            <person name="Argimon S."/>
            <person name="Zhang W."/>
            <person name="Yang X."/>
            <person name="Jeffery I.B."/>
            <person name="Cooney J.C."/>
            <person name="Kagawa T.F."/>
            <person name="Liu W."/>
            <person name="Song Y."/>
            <person name="Salvetti E."/>
            <person name="Wrobel A."/>
            <person name="Rasinkangas P."/>
            <person name="Parkhill J."/>
            <person name="Rea M.C."/>
            <person name="O'Sullivan O."/>
            <person name="Ritari J."/>
            <person name="Douillard F.P."/>
            <person name="Paul Ross R."/>
            <person name="Yang R."/>
            <person name="Briner A.E."/>
            <person name="Felis G.E."/>
            <person name="de Vos W.M."/>
            <person name="Barrangou R."/>
            <person name="Klaenhammer T.R."/>
            <person name="Caufield P.W."/>
            <person name="Cui Y."/>
            <person name="Zhang H."/>
            <person name="O'Toole P.W."/>
        </authorList>
    </citation>
    <scope>NUCLEOTIDE SEQUENCE [LARGE SCALE GENOMIC DNA]</scope>
    <source>
        <strain evidence="10 11">DSM 13145</strain>
    </source>
</reference>
<dbReference type="GO" id="GO:0030894">
    <property type="term" value="C:replisome"/>
    <property type="evidence" value="ECO:0007669"/>
    <property type="project" value="TreeGrafter"/>
</dbReference>
<evidence type="ECO:0000313" key="10">
    <source>
        <dbReference type="EMBL" id="KRL27055.1"/>
    </source>
</evidence>
<dbReference type="PANTHER" id="PTHR13710:SF84">
    <property type="entry name" value="ATP-DEPENDENT DNA HELICASE RECS-RELATED"/>
    <property type="match status" value="1"/>
</dbReference>
<dbReference type="PANTHER" id="PTHR13710">
    <property type="entry name" value="DNA HELICASE RECQ FAMILY MEMBER"/>
    <property type="match status" value="1"/>
</dbReference>
<evidence type="ECO:0000256" key="1">
    <source>
        <dbReference type="ARBA" id="ARBA00022741"/>
    </source>
</evidence>
<dbReference type="GO" id="GO:0006281">
    <property type="term" value="P:DNA repair"/>
    <property type="evidence" value="ECO:0007669"/>
    <property type="project" value="TreeGrafter"/>
</dbReference>
<dbReference type="PROSITE" id="PS51192">
    <property type="entry name" value="HELICASE_ATP_BIND_1"/>
    <property type="match status" value="1"/>
</dbReference>
<name>A0A0R1P431_9LACO</name>
<dbReference type="RefSeq" id="WP_057750538.1">
    <property type="nucleotide sequence ID" value="NZ_AZER01000016.1"/>
</dbReference>
<dbReference type="GO" id="GO:0016787">
    <property type="term" value="F:hydrolase activity"/>
    <property type="evidence" value="ECO:0007669"/>
    <property type="project" value="UniProtKB-KW"/>
</dbReference>
<protein>
    <recommendedName>
        <fullName evidence="6">ATP-dependent DNA helicase RecQ</fullName>
    </recommendedName>
    <alternativeName>
        <fullName evidence="7">DNA 3'-5' helicase RecQ</fullName>
    </alternativeName>
</protein>
<dbReference type="GO" id="GO:0003677">
    <property type="term" value="F:DNA binding"/>
    <property type="evidence" value="ECO:0007669"/>
    <property type="project" value="UniProtKB-KW"/>
</dbReference>
<evidence type="ECO:0000256" key="4">
    <source>
        <dbReference type="ARBA" id="ARBA00022840"/>
    </source>
</evidence>
<dbReference type="InterPro" id="IPR014001">
    <property type="entry name" value="Helicase_ATP-bd"/>
</dbReference>
<dbReference type="PATRIC" id="fig|1423746.3.peg.810"/>
<evidence type="ECO:0000256" key="6">
    <source>
        <dbReference type="ARBA" id="ARBA00044535"/>
    </source>
</evidence>
<accession>A0A0R1P431</accession>
<dbReference type="GO" id="GO:0006310">
    <property type="term" value="P:DNA recombination"/>
    <property type="evidence" value="ECO:0007669"/>
    <property type="project" value="InterPro"/>
</dbReference>
<feature type="domain" description="Helicase ATP-binding" evidence="8">
    <location>
        <begin position="29"/>
        <end position="196"/>
    </location>
</feature>
<evidence type="ECO:0000256" key="7">
    <source>
        <dbReference type="ARBA" id="ARBA00044550"/>
    </source>
</evidence>
<dbReference type="PROSITE" id="PS51194">
    <property type="entry name" value="HELICASE_CTER"/>
    <property type="match status" value="1"/>
</dbReference>
<dbReference type="Pfam" id="PF00271">
    <property type="entry name" value="Helicase_C"/>
    <property type="match status" value="1"/>
</dbReference>
<dbReference type="EMBL" id="AZER01000016">
    <property type="protein sequence ID" value="KRL27055.1"/>
    <property type="molecule type" value="Genomic_DNA"/>
</dbReference>
<keyword evidence="3 10" id="KW-0347">Helicase</keyword>
<evidence type="ECO:0000256" key="3">
    <source>
        <dbReference type="ARBA" id="ARBA00022806"/>
    </source>
</evidence>
<gene>
    <name evidence="10" type="ORF">FD27_GL000802</name>
</gene>
<comment type="caution">
    <text evidence="10">The sequence shown here is derived from an EMBL/GenBank/DDBJ whole genome shotgun (WGS) entry which is preliminary data.</text>
</comment>
<dbReference type="InterPro" id="IPR002464">
    <property type="entry name" value="DNA/RNA_helicase_DEAH_CS"/>
</dbReference>
<dbReference type="InterPro" id="IPR027417">
    <property type="entry name" value="P-loop_NTPase"/>
</dbReference>
<dbReference type="SMART" id="SM00490">
    <property type="entry name" value="HELICc"/>
    <property type="match status" value="1"/>
</dbReference>
<sequence length="488" mass="55684">MPADDQQLYRVLKKRFGYANFRDGQLETIHSILAGQNVLAVLPTGGGKSLLYQLPGYIINRPILVVSPLLSLMQDQINRLRLLGEKRVLQLSGELQGQQRNQALHQLAHYRFIFASPEILINPAVNRALRTVKWGLMVIDEAHCISQWGPDFRPEYLLLAKIHQQLHRPPLLMVTATATPTVRQDIISKIGLLPAQVHQVVRSVNRQNIFLAVERFQNEQDKMTRLKELLLHLPLPGVVYFASRKIASQVAEWLRKQTNLAVAAYHAGIPSLERYRLQQQFMKGQVQVICATSAFGMGIDKSNIRFVIHYHLPASLESYVQEIGRAGRDGRLSCAILMVSPGDAQIQVTLTAVDLPSADLLDQVRLNKLPARVLGDQADLFKFYLDHGYHGQQIVQSFHKRAHESHRRLHKMMAYITDDLCRRQQIANYFGEPLQGQVPCCDVDQPSWLQDHFWQEQVNQPNSIDEEDQLDWRSHLRRLLLPGNFSGQ</sequence>
<dbReference type="SUPFAM" id="SSF52540">
    <property type="entry name" value="P-loop containing nucleoside triphosphate hydrolases"/>
    <property type="match status" value="1"/>
</dbReference>
<dbReference type="Gene3D" id="3.40.50.300">
    <property type="entry name" value="P-loop containing nucleotide triphosphate hydrolases"/>
    <property type="match status" value="2"/>
</dbReference>
<dbReference type="Pfam" id="PF16124">
    <property type="entry name" value="RecQ_Zn_bind"/>
    <property type="match status" value="1"/>
</dbReference>
<dbReference type="NCBIfam" id="TIGR00614">
    <property type="entry name" value="recQ_fam"/>
    <property type="match status" value="1"/>
</dbReference>
<keyword evidence="2" id="KW-0378">Hydrolase</keyword>
<evidence type="ECO:0000259" key="9">
    <source>
        <dbReference type="PROSITE" id="PS51194"/>
    </source>
</evidence>
<dbReference type="GO" id="GO:0005737">
    <property type="term" value="C:cytoplasm"/>
    <property type="evidence" value="ECO:0007669"/>
    <property type="project" value="TreeGrafter"/>
</dbReference>
<dbReference type="GO" id="GO:0043138">
    <property type="term" value="F:3'-5' DNA helicase activity"/>
    <property type="evidence" value="ECO:0007669"/>
    <property type="project" value="TreeGrafter"/>
</dbReference>
<keyword evidence="4" id="KW-0067">ATP-binding</keyword>
<dbReference type="AlphaFoldDB" id="A0A0R1P431"/>
<dbReference type="GO" id="GO:0009378">
    <property type="term" value="F:four-way junction helicase activity"/>
    <property type="evidence" value="ECO:0007669"/>
    <property type="project" value="TreeGrafter"/>
</dbReference>
<dbReference type="Proteomes" id="UP000051445">
    <property type="component" value="Unassembled WGS sequence"/>
</dbReference>
<feature type="domain" description="Helicase C-terminal" evidence="9">
    <location>
        <begin position="225"/>
        <end position="372"/>
    </location>
</feature>
<evidence type="ECO:0000256" key="5">
    <source>
        <dbReference type="ARBA" id="ARBA00023125"/>
    </source>
</evidence>
<dbReference type="InterPro" id="IPR032284">
    <property type="entry name" value="RecQ_Zn-bd"/>
</dbReference>
<proteinExistence type="predicted"/>
<dbReference type="PROSITE" id="PS00690">
    <property type="entry name" value="DEAH_ATP_HELICASE"/>
    <property type="match status" value="1"/>
</dbReference>
<dbReference type="InterPro" id="IPR011545">
    <property type="entry name" value="DEAD/DEAH_box_helicase_dom"/>
</dbReference>
<dbReference type="STRING" id="1423746.FD27_GL000802"/>
<evidence type="ECO:0000313" key="11">
    <source>
        <dbReference type="Proteomes" id="UP000051445"/>
    </source>
</evidence>
<keyword evidence="11" id="KW-1185">Reference proteome</keyword>
<dbReference type="GO" id="GO:0043590">
    <property type="term" value="C:bacterial nucleoid"/>
    <property type="evidence" value="ECO:0007669"/>
    <property type="project" value="TreeGrafter"/>
</dbReference>
<organism evidence="10 11">
    <name type="scientific">Limosilactobacillus frumenti DSM 13145</name>
    <dbReference type="NCBI Taxonomy" id="1423746"/>
    <lineage>
        <taxon>Bacteria</taxon>
        <taxon>Bacillati</taxon>
        <taxon>Bacillota</taxon>
        <taxon>Bacilli</taxon>
        <taxon>Lactobacillales</taxon>
        <taxon>Lactobacillaceae</taxon>
        <taxon>Limosilactobacillus</taxon>
    </lineage>
</organism>
<evidence type="ECO:0000259" key="8">
    <source>
        <dbReference type="PROSITE" id="PS51192"/>
    </source>
</evidence>
<keyword evidence="1" id="KW-0547">Nucleotide-binding</keyword>
<dbReference type="Pfam" id="PF00270">
    <property type="entry name" value="DEAD"/>
    <property type="match status" value="1"/>
</dbReference>
<dbReference type="GO" id="GO:0005524">
    <property type="term" value="F:ATP binding"/>
    <property type="evidence" value="ECO:0007669"/>
    <property type="project" value="UniProtKB-KW"/>
</dbReference>
<dbReference type="OrthoDB" id="9763310at2"/>
<dbReference type="CDD" id="cd17920">
    <property type="entry name" value="DEXHc_RecQ"/>
    <property type="match status" value="1"/>
</dbReference>
<dbReference type="InterPro" id="IPR001650">
    <property type="entry name" value="Helicase_C-like"/>
</dbReference>
<dbReference type="InterPro" id="IPR004589">
    <property type="entry name" value="DNA_helicase_ATP-dep_RecQ"/>
</dbReference>
<dbReference type="SMART" id="SM00487">
    <property type="entry name" value="DEXDc"/>
    <property type="match status" value="1"/>
</dbReference>